<dbReference type="Proteomes" id="UP000061348">
    <property type="component" value="Unassembled WGS sequence"/>
</dbReference>
<evidence type="ECO:0000313" key="2">
    <source>
        <dbReference type="Proteomes" id="UP000061348"/>
    </source>
</evidence>
<sequence>MRSSRQGKNGRTLVVCLDPAAASPGACSTLNISVSPNAASACFLWHVVVMTSIPPKYFLSAQACAGILLRAARRGKKLPALLDRVLQQQADTQDSLD</sequence>
<evidence type="ECO:0000313" key="1">
    <source>
        <dbReference type="EMBL" id="KWV68207.1"/>
    </source>
</evidence>
<accession>A0A109KFC6</accession>
<reference evidence="1 2" key="1">
    <citation type="submission" date="2015-05" db="EMBL/GenBank/DDBJ databases">
        <title>A genomic and transcriptomic approach to investigate the blue pigment phenotype in Pseudomonas fluorescens.</title>
        <authorList>
            <person name="Andreani N.A."/>
            <person name="Cardazzo B."/>
        </authorList>
    </citation>
    <scope>NUCLEOTIDE SEQUENCE [LARGE SCALE GENOMIC DNA]</scope>
    <source>
        <strain evidence="1 2">Ps_22</strain>
    </source>
</reference>
<protein>
    <submittedName>
        <fullName evidence="1">Uncharacterized protein</fullName>
    </submittedName>
</protein>
<dbReference type="AlphaFoldDB" id="A0A109KFC6"/>
<name>A0A109KFC6_PSEFL</name>
<organism evidence="1 2">
    <name type="scientific">Pseudomonas fluorescens</name>
    <dbReference type="NCBI Taxonomy" id="294"/>
    <lineage>
        <taxon>Bacteria</taxon>
        <taxon>Pseudomonadati</taxon>
        <taxon>Pseudomonadota</taxon>
        <taxon>Gammaproteobacteria</taxon>
        <taxon>Pseudomonadales</taxon>
        <taxon>Pseudomonadaceae</taxon>
        <taxon>Pseudomonas</taxon>
    </lineage>
</organism>
<dbReference type="PATRIC" id="fig|294.194.peg.7081"/>
<comment type="caution">
    <text evidence="1">The sequence shown here is derived from an EMBL/GenBank/DDBJ whole genome shotgun (WGS) entry which is preliminary data.</text>
</comment>
<gene>
    <name evidence="1" type="ORF">PFLmoz3_06350</name>
</gene>
<dbReference type="EMBL" id="LCYA01000342">
    <property type="protein sequence ID" value="KWV68207.1"/>
    <property type="molecule type" value="Genomic_DNA"/>
</dbReference>
<proteinExistence type="predicted"/>